<dbReference type="InterPro" id="IPR029391">
    <property type="entry name" value="CSN9_metazoa"/>
</dbReference>
<comment type="similarity">
    <text evidence="1">Belongs to the CSN9 family.</text>
</comment>
<dbReference type="Proteomes" id="UP000001075">
    <property type="component" value="Unassembled WGS sequence"/>
</dbReference>
<dbReference type="GO" id="GO:0008180">
    <property type="term" value="C:COP9 signalosome"/>
    <property type="evidence" value="ECO:0007669"/>
    <property type="project" value="UniProtKB-KW"/>
</dbReference>
<feature type="region of interest" description="Disordered" evidence="4">
    <location>
        <begin position="30"/>
        <end position="50"/>
    </location>
</feature>
<dbReference type="EMBL" id="JH000147">
    <property type="protein sequence ID" value="EGV95310.1"/>
    <property type="molecule type" value="Genomic_DNA"/>
</dbReference>
<name>G3H4T3_CRIGR</name>
<evidence type="ECO:0000256" key="2">
    <source>
        <dbReference type="ARBA" id="ARBA00014874"/>
    </source>
</evidence>
<gene>
    <name evidence="5" type="ORF">I79_005294</name>
</gene>
<evidence type="ECO:0000256" key="3">
    <source>
        <dbReference type="ARBA" id="ARBA00022790"/>
    </source>
</evidence>
<dbReference type="Pfam" id="PF15004">
    <property type="entry name" value="MYEOV2"/>
    <property type="match status" value="1"/>
</dbReference>
<dbReference type="eggNOG" id="ENOG502S7KZ">
    <property type="taxonomic scope" value="Eukaryota"/>
</dbReference>
<evidence type="ECO:0000256" key="1">
    <source>
        <dbReference type="ARBA" id="ARBA00009162"/>
    </source>
</evidence>
<keyword evidence="3" id="KW-0736">Signalosome</keyword>
<proteinExistence type="inferred from homology"/>
<accession>G3H4T3</accession>
<protein>
    <recommendedName>
        <fullName evidence="2">COP9 signalosome complex subunit 9</fullName>
    </recommendedName>
</protein>
<dbReference type="PaxDb" id="10029-XP_007621178.1"/>
<sequence>MKPAVDEMFPEGAGPYVDLDEVGLRQCAAGRGGGSATRKHAPRGSLTPPAAGEAELAGAVAGPEAVRPTGLQRASRGCWWTVLRPGLLADLPSRDLRADGGRGRADVWPWCALRWVSGVDTVLERPCVCGLRRGHRAILSGAGAPVRWL</sequence>
<evidence type="ECO:0000313" key="6">
    <source>
        <dbReference type="Proteomes" id="UP000001075"/>
    </source>
</evidence>
<dbReference type="AlphaFoldDB" id="G3H4T3"/>
<organism evidence="5 6">
    <name type="scientific">Cricetulus griseus</name>
    <name type="common">Chinese hamster</name>
    <name type="synonym">Cricetulus barabensis griseus</name>
    <dbReference type="NCBI Taxonomy" id="10029"/>
    <lineage>
        <taxon>Eukaryota</taxon>
        <taxon>Metazoa</taxon>
        <taxon>Chordata</taxon>
        <taxon>Craniata</taxon>
        <taxon>Vertebrata</taxon>
        <taxon>Euteleostomi</taxon>
        <taxon>Mammalia</taxon>
        <taxon>Eutheria</taxon>
        <taxon>Euarchontoglires</taxon>
        <taxon>Glires</taxon>
        <taxon>Rodentia</taxon>
        <taxon>Myomorpha</taxon>
        <taxon>Muroidea</taxon>
        <taxon>Cricetidae</taxon>
        <taxon>Cricetinae</taxon>
        <taxon>Cricetulus</taxon>
    </lineage>
</organism>
<evidence type="ECO:0000256" key="4">
    <source>
        <dbReference type="SAM" id="MobiDB-lite"/>
    </source>
</evidence>
<evidence type="ECO:0000313" key="5">
    <source>
        <dbReference type="EMBL" id="EGV95310.1"/>
    </source>
</evidence>
<reference evidence="6" key="1">
    <citation type="journal article" date="2011" name="Nat. Biotechnol.">
        <title>The genomic sequence of the Chinese hamster ovary (CHO)-K1 cell line.</title>
        <authorList>
            <person name="Xu X."/>
            <person name="Nagarajan H."/>
            <person name="Lewis N.E."/>
            <person name="Pan S."/>
            <person name="Cai Z."/>
            <person name="Liu X."/>
            <person name="Chen W."/>
            <person name="Xie M."/>
            <person name="Wang W."/>
            <person name="Hammond S."/>
            <person name="Andersen M.R."/>
            <person name="Neff N."/>
            <person name="Passarelli B."/>
            <person name="Koh W."/>
            <person name="Fan H.C."/>
            <person name="Wang J."/>
            <person name="Gui Y."/>
            <person name="Lee K.H."/>
            <person name="Betenbaugh M.J."/>
            <person name="Quake S.R."/>
            <person name="Famili I."/>
            <person name="Palsson B.O."/>
            <person name="Wang J."/>
        </authorList>
    </citation>
    <scope>NUCLEOTIDE SEQUENCE [LARGE SCALE GENOMIC DNA]</scope>
    <source>
        <strain evidence="6">CHO K1 cell line</strain>
    </source>
</reference>
<dbReference type="InParanoid" id="G3H4T3"/>